<dbReference type="NCBIfam" id="TIGR01307">
    <property type="entry name" value="pgm_bpd_ind"/>
    <property type="match status" value="1"/>
</dbReference>
<keyword evidence="5 11" id="KW-0479">Metal-binding</keyword>
<dbReference type="Pfam" id="PF01676">
    <property type="entry name" value="Metalloenzyme"/>
    <property type="match status" value="1"/>
</dbReference>
<dbReference type="EMBL" id="HACM01005632">
    <property type="protein sequence ID" value="CRZ06074.1"/>
    <property type="molecule type" value="Transcribed_RNA"/>
</dbReference>
<evidence type="ECO:0000256" key="8">
    <source>
        <dbReference type="ARBA" id="ARBA00023235"/>
    </source>
</evidence>
<feature type="binding site" evidence="10">
    <location>
        <position position="186"/>
    </location>
    <ligand>
        <name>substrate</name>
    </ligand>
</feature>
<evidence type="ECO:0000256" key="2">
    <source>
        <dbReference type="ARBA" id="ARBA00004798"/>
    </source>
</evidence>
<feature type="binding site" evidence="11">
    <location>
        <position position="445"/>
    </location>
    <ligand>
        <name>Mn(2+)</name>
        <dbReference type="ChEBI" id="CHEBI:29035"/>
        <label>2</label>
    </ligand>
</feature>
<comment type="pathway">
    <text evidence="2">Carbohydrate degradation; glycolysis; pyruvate from D-glyceraldehyde 3-phosphate: step 3/5.</text>
</comment>
<proteinExistence type="inferred from homology"/>
<dbReference type="InterPro" id="IPR017850">
    <property type="entry name" value="Alkaline_phosphatase_core_sf"/>
</dbReference>
<evidence type="ECO:0000256" key="11">
    <source>
        <dbReference type="PIRSR" id="PIRSR001492-3"/>
    </source>
</evidence>
<evidence type="ECO:0000256" key="4">
    <source>
        <dbReference type="ARBA" id="ARBA00012026"/>
    </source>
</evidence>
<dbReference type="UniPathway" id="UPA00109">
    <property type="reaction ID" value="UER00186"/>
</dbReference>
<keyword evidence="8" id="KW-0413">Isomerase</keyword>
<dbReference type="Pfam" id="PF06415">
    <property type="entry name" value="iPGM_N"/>
    <property type="match status" value="1"/>
</dbReference>
<name>A0A0H5RC42_9EUKA</name>
<evidence type="ECO:0000256" key="1">
    <source>
        <dbReference type="ARBA" id="ARBA00001936"/>
    </source>
</evidence>
<organism evidence="14">
    <name type="scientific">Spongospora subterranea</name>
    <dbReference type="NCBI Taxonomy" id="70186"/>
    <lineage>
        <taxon>Eukaryota</taxon>
        <taxon>Sar</taxon>
        <taxon>Rhizaria</taxon>
        <taxon>Endomyxa</taxon>
        <taxon>Phytomyxea</taxon>
        <taxon>Plasmodiophorida</taxon>
        <taxon>Plasmodiophoridae</taxon>
        <taxon>Spongospora</taxon>
    </lineage>
</organism>
<dbReference type="Gene3D" id="3.40.1450.10">
    <property type="entry name" value="BPG-independent phosphoglycerate mutase, domain B"/>
    <property type="match status" value="1"/>
</dbReference>
<evidence type="ECO:0000313" key="14">
    <source>
        <dbReference type="EMBL" id="CRZ06074.1"/>
    </source>
</evidence>
<dbReference type="SUPFAM" id="SSF53649">
    <property type="entry name" value="Alkaline phosphatase-like"/>
    <property type="match status" value="1"/>
</dbReference>
<feature type="binding site" evidence="11">
    <location>
        <position position="462"/>
    </location>
    <ligand>
        <name>Mn(2+)</name>
        <dbReference type="ChEBI" id="CHEBI:29035"/>
        <label>1</label>
    </ligand>
</feature>
<dbReference type="EC" id="5.4.2.12" evidence="4"/>
<dbReference type="InterPro" id="IPR005995">
    <property type="entry name" value="Pgm_bpd_ind"/>
</dbReference>
<dbReference type="Gene3D" id="3.40.720.10">
    <property type="entry name" value="Alkaline Phosphatase, subunit A"/>
    <property type="match status" value="1"/>
</dbReference>
<dbReference type="GO" id="GO:0006007">
    <property type="term" value="P:glucose catabolic process"/>
    <property type="evidence" value="ECO:0007669"/>
    <property type="project" value="InterPro"/>
</dbReference>
<feature type="domain" description="BPG-independent PGAM N-terminal" evidence="13">
    <location>
        <begin position="83"/>
        <end position="297"/>
    </location>
</feature>
<accession>A0A0H5RC42</accession>
<feature type="binding site" evidence="10">
    <location>
        <begin position="259"/>
        <end position="262"/>
    </location>
    <ligand>
        <name>substrate</name>
    </ligand>
</feature>
<feature type="binding site" evidence="10">
    <location>
        <position position="124"/>
    </location>
    <ligand>
        <name>substrate</name>
    </ligand>
</feature>
<dbReference type="GO" id="GO:0005737">
    <property type="term" value="C:cytoplasm"/>
    <property type="evidence" value="ECO:0007669"/>
    <property type="project" value="InterPro"/>
</dbReference>
<evidence type="ECO:0000256" key="7">
    <source>
        <dbReference type="ARBA" id="ARBA00023211"/>
    </source>
</evidence>
<dbReference type="PANTHER" id="PTHR31637:SF0">
    <property type="entry name" value="2,3-BISPHOSPHOGLYCERATE-INDEPENDENT PHOSPHOGLYCERATE MUTASE"/>
    <property type="match status" value="1"/>
</dbReference>
<protein>
    <recommendedName>
        <fullName evidence="4">phosphoglycerate mutase (2,3-diphosphoglycerate-independent)</fullName>
        <ecNumber evidence="4">5.4.2.12</ecNumber>
    </recommendedName>
</protein>
<feature type="binding site" evidence="11">
    <location>
        <position position="11"/>
    </location>
    <ligand>
        <name>Mn(2+)</name>
        <dbReference type="ChEBI" id="CHEBI:29035"/>
        <label>2</label>
    </ligand>
</feature>
<dbReference type="InterPro" id="IPR011258">
    <property type="entry name" value="BPG-indep_PGM_N"/>
</dbReference>
<evidence type="ECO:0000256" key="10">
    <source>
        <dbReference type="PIRSR" id="PIRSR001492-2"/>
    </source>
</evidence>
<feature type="binding site" evidence="11">
    <location>
        <position position="444"/>
    </location>
    <ligand>
        <name>Mn(2+)</name>
        <dbReference type="ChEBI" id="CHEBI:29035"/>
        <label>2</label>
    </ligand>
</feature>
<dbReference type="InterPro" id="IPR036646">
    <property type="entry name" value="PGAM_B_sf"/>
</dbReference>
<dbReference type="GO" id="GO:0006096">
    <property type="term" value="P:glycolytic process"/>
    <property type="evidence" value="ECO:0007669"/>
    <property type="project" value="UniProtKB-UniPathway"/>
</dbReference>
<dbReference type="GO" id="GO:0004619">
    <property type="term" value="F:phosphoglycerate mutase activity"/>
    <property type="evidence" value="ECO:0007669"/>
    <property type="project" value="UniProtKB-EC"/>
</dbReference>
<dbReference type="PIRSF" id="PIRSF001492">
    <property type="entry name" value="IPGAM"/>
    <property type="match status" value="1"/>
</dbReference>
<sequence>MTRSAVLICIDGWGITADRKGNAIAEAATPVMDALSDPKTGGYAVIAAHGLDVGLPEGVMGNSEVGHLTIGAGRVEYQDLVRINLSISDGSFIQRPALVDAFNRAREGTGRIHFLGLVSDGGVHSHILHLYELLNVSKNANVPEAFVHFFADGRDTPPKSAYTYAQQLQEFFDSTKYGKLATVTGRYYAMDRDKRWERVEKAYRCILGGEGEVASESSASAQIQAKYLSGETDEFLKPMIFDTNGIVRSGDTLVFFNYRSDRMREIVEAVGIAPPFDVSSMDNVPVDLGIVQFTLYNQIFNHIPVVFPAQSNDMAISEFLSSKGIKQCHIAETEKYAHVTFFFNGGVEKAWPGEDRVLVDSPKGVATYDLAPSMSVAGVADEVAKAVKSKEYSFVVCNLAPPDMVGHTGNYEKTVEAVEATDAAIGVIRDACASTGAILFVTSDHGNAEVMLDESGLPKTSHTTNPVPFMMFGDPSLKFKNVPAGLQDVAPTILEVMGFEIPPQMTGHSLLV</sequence>
<evidence type="ECO:0000259" key="12">
    <source>
        <dbReference type="Pfam" id="PF01676"/>
    </source>
</evidence>
<feature type="binding site" evidence="11">
    <location>
        <position position="63"/>
    </location>
    <ligand>
        <name>Mn(2+)</name>
        <dbReference type="ChEBI" id="CHEBI:29035"/>
        <label>2</label>
    </ligand>
</feature>
<dbReference type="HAMAP" id="MF_01038">
    <property type="entry name" value="GpmI"/>
    <property type="match status" value="1"/>
</dbReference>
<evidence type="ECO:0000259" key="13">
    <source>
        <dbReference type="Pfam" id="PF06415"/>
    </source>
</evidence>
<feature type="binding site" evidence="10">
    <location>
        <position position="192"/>
    </location>
    <ligand>
        <name>substrate</name>
    </ligand>
</feature>
<feature type="binding site" evidence="11">
    <location>
        <position position="403"/>
    </location>
    <ligand>
        <name>Mn(2+)</name>
        <dbReference type="ChEBI" id="CHEBI:29035"/>
        <label>1</label>
    </ligand>
</feature>
<dbReference type="AlphaFoldDB" id="A0A0H5RC42"/>
<dbReference type="PANTHER" id="PTHR31637">
    <property type="entry name" value="2,3-BISPHOSPHOGLYCERATE-INDEPENDENT PHOSPHOGLYCERATE MUTASE"/>
    <property type="match status" value="1"/>
</dbReference>
<reference evidence="14" key="1">
    <citation type="submission" date="2015-04" db="EMBL/GenBank/DDBJ databases">
        <title>The genome sequence of the plant pathogenic Rhizarian Plasmodiophora brassicae reveals insights in its biotrophic life cycle and the origin of chitin synthesis.</title>
        <authorList>
            <person name="Schwelm A."/>
            <person name="Fogelqvist J."/>
            <person name="Knaust A."/>
            <person name="Julke S."/>
            <person name="Lilja T."/>
            <person name="Dhandapani V."/>
            <person name="Bonilla-Rosso G."/>
            <person name="Karlsson M."/>
            <person name="Shevchenko A."/>
            <person name="Choi S.R."/>
            <person name="Kim H.G."/>
            <person name="Park J.Y."/>
            <person name="Lim Y.P."/>
            <person name="Ludwig-Muller J."/>
            <person name="Dixelius C."/>
        </authorList>
    </citation>
    <scope>NUCLEOTIDE SEQUENCE</scope>
    <source>
        <tissue evidence="14">Potato root galls</tissue>
    </source>
</reference>
<dbReference type="InterPro" id="IPR006124">
    <property type="entry name" value="Metalloenzyme"/>
</dbReference>
<evidence type="ECO:0000256" key="6">
    <source>
        <dbReference type="ARBA" id="ARBA00023152"/>
    </source>
</evidence>
<dbReference type="GO" id="GO:0030145">
    <property type="term" value="F:manganese ion binding"/>
    <property type="evidence" value="ECO:0007669"/>
    <property type="project" value="InterPro"/>
</dbReference>
<evidence type="ECO:0000256" key="3">
    <source>
        <dbReference type="ARBA" id="ARBA00008819"/>
    </source>
</evidence>
<comment type="similarity">
    <text evidence="3">Belongs to the BPG-independent phosphoglycerate mutase family.</text>
</comment>
<feature type="active site" description="Phosphoserine intermediate" evidence="9">
    <location>
        <position position="63"/>
    </location>
</feature>
<feature type="domain" description="Metalloenzyme" evidence="12">
    <location>
        <begin position="5"/>
        <end position="500"/>
    </location>
</feature>
<keyword evidence="7 11" id="KW-0464">Manganese</keyword>
<keyword evidence="6" id="KW-0324">Glycolysis</keyword>
<feature type="binding site" evidence="10">
    <location>
        <begin position="154"/>
        <end position="155"/>
    </location>
    <ligand>
        <name>substrate</name>
    </ligand>
</feature>
<dbReference type="SUPFAM" id="SSF64158">
    <property type="entry name" value="2,3-Bisphosphoglycerate-independent phosphoglycerate mutase, substrate-binding domain"/>
    <property type="match status" value="1"/>
</dbReference>
<dbReference type="FunFam" id="3.40.1450.10:FF:000002">
    <property type="entry name" value="2,3-bisphosphoglycerate-independent phosphoglycerate mutase"/>
    <property type="match status" value="1"/>
</dbReference>
<evidence type="ECO:0000256" key="5">
    <source>
        <dbReference type="ARBA" id="ARBA00022723"/>
    </source>
</evidence>
<comment type="cofactor">
    <cofactor evidence="1">
        <name>Mn(2+)</name>
        <dbReference type="ChEBI" id="CHEBI:29035"/>
    </cofactor>
</comment>
<feature type="binding site" evidence="11">
    <location>
        <position position="407"/>
    </location>
    <ligand>
        <name>Mn(2+)</name>
        <dbReference type="ChEBI" id="CHEBI:29035"/>
        <label>1</label>
    </ligand>
</feature>
<feature type="binding site" evidence="10">
    <location>
        <position position="335"/>
    </location>
    <ligand>
        <name>substrate</name>
    </ligand>
</feature>
<dbReference type="CDD" id="cd16010">
    <property type="entry name" value="iPGM"/>
    <property type="match status" value="1"/>
</dbReference>
<evidence type="ECO:0000256" key="9">
    <source>
        <dbReference type="PIRSR" id="PIRSR001492-1"/>
    </source>
</evidence>